<name>A0ABY2H3K9_9HYPO</name>
<feature type="region of interest" description="Disordered" evidence="1">
    <location>
        <begin position="95"/>
        <end position="164"/>
    </location>
</feature>
<organism evidence="2 3">
    <name type="scientific">Trichoderma ghanense</name>
    <dbReference type="NCBI Taxonomy" id="65468"/>
    <lineage>
        <taxon>Eukaryota</taxon>
        <taxon>Fungi</taxon>
        <taxon>Dikarya</taxon>
        <taxon>Ascomycota</taxon>
        <taxon>Pezizomycotina</taxon>
        <taxon>Sordariomycetes</taxon>
        <taxon>Hypocreomycetidae</taxon>
        <taxon>Hypocreales</taxon>
        <taxon>Hypocreaceae</taxon>
        <taxon>Trichoderma</taxon>
    </lineage>
</organism>
<keyword evidence="3" id="KW-1185">Reference proteome</keyword>
<sequence>MAGSARSNVVDKEDEKDIKSDFSLPAGVMPTSGIKFVHGVFLMLTFASEAKERGSPKGQQILQLLLSSQRRQTSGTERRQVEAFVRLRSSTMRSSQMAPTLLTKSVPPVPTSESRTFLSPKKARPRPQPLRSSASRLSVNQTVTDPALARSRRRAARPVKAPGPDFLHHNKLHAWGSQIFHMQTKTTFLPQLGVPTWL</sequence>
<protein>
    <submittedName>
        <fullName evidence="2">Uncharacterized protein</fullName>
    </submittedName>
</protein>
<proteinExistence type="predicted"/>
<dbReference type="Proteomes" id="UP001642720">
    <property type="component" value="Unassembled WGS sequence"/>
</dbReference>
<evidence type="ECO:0000313" key="2">
    <source>
        <dbReference type="EMBL" id="TFB02844.1"/>
    </source>
</evidence>
<evidence type="ECO:0000256" key="1">
    <source>
        <dbReference type="SAM" id="MobiDB-lite"/>
    </source>
</evidence>
<dbReference type="RefSeq" id="XP_073559045.1">
    <property type="nucleotide sequence ID" value="XM_073702333.1"/>
</dbReference>
<gene>
    <name evidence="2" type="ORF">CCMA1212_005052</name>
</gene>
<accession>A0ABY2H3K9</accession>
<dbReference type="EMBL" id="PPTA01000006">
    <property type="protein sequence ID" value="TFB02844.1"/>
    <property type="molecule type" value="Genomic_DNA"/>
</dbReference>
<reference evidence="2 3" key="1">
    <citation type="submission" date="2018-01" db="EMBL/GenBank/DDBJ databases">
        <title>Genome characterization of the sugarcane-associated fungus Trichoderma ghanense CCMA-1212 and their application in lignocelulose bioconversion.</title>
        <authorList>
            <person name="Steindorff A.S."/>
            <person name="Mendes T.D."/>
            <person name="Vilela E.S.D."/>
            <person name="Rodrigues D.S."/>
            <person name="Formighieri E.F."/>
            <person name="Melo I.S."/>
            <person name="Favaro L.C.L."/>
        </authorList>
    </citation>
    <scope>NUCLEOTIDE SEQUENCE [LARGE SCALE GENOMIC DNA]</scope>
    <source>
        <strain evidence="2 3">CCMA-1212</strain>
    </source>
</reference>
<dbReference type="GeneID" id="300576783"/>
<feature type="compositionally biased region" description="Polar residues" evidence="1">
    <location>
        <begin position="130"/>
        <end position="144"/>
    </location>
</feature>
<comment type="caution">
    <text evidence="2">The sequence shown here is derived from an EMBL/GenBank/DDBJ whole genome shotgun (WGS) entry which is preliminary data.</text>
</comment>
<evidence type="ECO:0000313" key="3">
    <source>
        <dbReference type="Proteomes" id="UP001642720"/>
    </source>
</evidence>